<protein>
    <submittedName>
        <fullName evidence="1">(apollo) hypothetical protein</fullName>
    </submittedName>
</protein>
<name>A0A8S3XTR8_PARAO</name>
<organism evidence="1 2">
    <name type="scientific">Parnassius apollo</name>
    <name type="common">Apollo butterfly</name>
    <name type="synonym">Papilio apollo</name>
    <dbReference type="NCBI Taxonomy" id="110799"/>
    <lineage>
        <taxon>Eukaryota</taxon>
        <taxon>Metazoa</taxon>
        <taxon>Ecdysozoa</taxon>
        <taxon>Arthropoda</taxon>
        <taxon>Hexapoda</taxon>
        <taxon>Insecta</taxon>
        <taxon>Pterygota</taxon>
        <taxon>Neoptera</taxon>
        <taxon>Endopterygota</taxon>
        <taxon>Lepidoptera</taxon>
        <taxon>Glossata</taxon>
        <taxon>Ditrysia</taxon>
        <taxon>Papilionoidea</taxon>
        <taxon>Papilionidae</taxon>
        <taxon>Parnassiinae</taxon>
        <taxon>Parnassini</taxon>
        <taxon>Parnassius</taxon>
        <taxon>Parnassius</taxon>
    </lineage>
</organism>
<gene>
    <name evidence="1" type="ORF">PAPOLLO_LOCUS22411</name>
</gene>
<keyword evidence="2" id="KW-1185">Reference proteome</keyword>
<sequence>MQWLADTNQLGEFYAEVRHLLGTFSMAKIPLNSTSGEALFKSREEILERWAEHFNTLLNVDHFVYIDHVRCLPQQYFALEHYDPVSPDEIALAIKQQQNKHAVGVDSVPGKLSKKRAEKTRKQKNQKNFFFVLRKIDP</sequence>
<evidence type="ECO:0000313" key="1">
    <source>
        <dbReference type="EMBL" id="CAG5042436.1"/>
    </source>
</evidence>
<dbReference type="OrthoDB" id="425681at2759"/>
<reference evidence="1" key="1">
    <citation type="submission" date="2021-04" db="EMBL/GenBank/DDBJ databases">
        <authorList>
            <person name="Tunstrom K."/>
        </authorList>
    </citation>
    <scope>NUCLEOTIDE SEQUENCE</scope>
</reference>
<dbReference type="EMBL" id="CAJQZP010001370">
    <property type="protein sequence ID" value="CAG5042436.1"/>
    <property type="molecule type" value="Genomic_DNA"/>
</dbReference>
<evidence type="ECO:0000313" key="2">
    <source>
        <dbReference type="Proteomes" id="UP000691718"/>
    </source>
</evidence>
<dbReference type="AlphaFoldDB" id="A0A8S3XTR8"/>
<dbReference type="Proteomes" id="UP000691718">
    <property type="component" value="Unassembled WGS sequence"/>
</dbReference>
<comment type="caution">
    <text evidence="1">The sequence shown here is derived from an EMBL/GenBank/DDBJ whole genome shotgun (WGS) entry which is preliminary data.</text>
</comment>
<accession>A0A8S3XTR8</accession>
<proteinExistence type="predicted"/>